<evidence type="ECO:0000259" key="6">
    <source>
        <dbReference type="Pfam" id="PF00535"/>
    </source>
</evidence>
<dbReference type="PANTHER" id="PTHR43179">
    <property type="entry name" value="RHAMNOSYLTRANSFERASE WBBL"/>
    <property type="match status" value="1"/>
</dbReference>
<keyword evidence="5" id="KW-0812">Transmembrane</keyword>
<dbReference type="InterPro" id="IPR029044">
    <property type="entry name" value="Nucleotide-diphossugar_trans"/>
</dbReference>
<evidence type="ECO:0000256" key="1">
    <source>
        <dbReference type="ARBA" id="ARBA00004776"/>
    </source>
</evidence>
<evidence type="ECO:0000313" key="8">
    <source>
        <dbReference type="Proteomes" id="UP000184342"/>
    </source>
</evidence>
<dbReference type="Proteomes" id="UP000184342">
    <property type="component" value="Unassembled WGS sequence"/>
</dbReference>
<dbReference type="SUPFAM" id="SSF53448">
    <property type="entry name" value="Nucleotide-diphospho-sugar transferases"/>
    <property type="match status" value="1"/>
</dbReference>
<keyword evidence="8" id="KW-1185">Reference proteome</keyword>
<comment type="pathway">
    <text evidence="1">Cell wall biogenesis; cell wall polysaccharide biosynthesis.</text>
</comment>
<keyword evidence="4 7" id="KW-0808">Transferase</keyword>
<name>A0A1M6H5R4_9FIRM</name>
<dbReference type="OrthoDB" id="9771846at2"/>
<evidence type="ECO:0000256" key="5">
    <source>
        <dbReference type="SAM" id="Phobius"/>
    </source>
</evidence>
<accession>A0A1M6H5R4</accession>
<evidence type="ECO:0000313" key="7">
    <source>
        <dbReference type="EMBL" id="SHJ17587.1"/>
    </source>
</evidence>
<protein>
    <submittedName>
        <fullName evidence="7">Glycosyltransferase, GT2 family</fullName>
    </submittedName>
</protein>
<keyword evidence="3" id="KW-0328">Glycosyltransferase</keyword>
<comment type="similarity">
    <text evidence="2">Belongs to the glycosyltransferase 2 family.</text>
</comment>
<dbReference type="RefSeq" id="WP_073993705.1">
    <property type="nucleotide sequence ID" value="NZ_FQYT01000014.1"/>
</dbReference>
<dbReference type="STRING" id="1122934.SAMN02745691_01461"/>
<dbReference type="AlphaFoldDB" id="A0A1M6H5R4"/>
<keyword evidence="5" id="KW-1133">Transmembrane helix</keyword>
<feature type="domain" description="Glycosyltransferase 2-like" evidence="6">
    <location>
        <begin position="7"/>
        <end position="178"/>
    </location>
</feature>
<dbReference type="Gene3D" id="3.90.550.10">
    <property type="entry name" value="Spore Coat Polysaccharide Biosynthesis Protein SpsA, Chain A"/>
    <property type="match status" value="1"/>
</dbReference>
<gene>
    <name evidence="7" type="ORF">SAMN02745691_01461</name>
</gene>
<dbReference type="Pfam" id="PF00535">
    <property type="entry name" value="Glycos_transf_2"/>
    <property type="match status" value="1"/>
</dbReference>
<evidence type="ECO:0000256" key="2">
    <source>
        <dbReference type="ARBA" id="ARBA00006739"/>
    </source>
</evidence>
<dbReference type="CDD" id="cd04186">
    <property type="entry name" value="GT_2_like_c"/>
    <property type="match status" value="1"/>
</dbReference>
<evidence type="ECO:0000256" key="3">
    <source>
        <dbReference type="ARBA" id="ARBA00022676"/>
    </source>
</evidence>
<evidence type="ECO:0000256" key="4">
    <source>
        <dbReference type="ARBA" id="ARBA00022679"/>
    </source>
</evidence>
<feature type="transmembrane region" description="Helical" evidence="5">
    <location>
        <begin position="246"/>
        <end position="266"/>
    </location>
</feature>
<dbReference type="InterPro" id="IPR001173">
    <property type="entry name" value="Glyco_trans_2-like"/>
</dbReference>
<organism evidence="7 8">
    <name type="scientific">Parasporobacterium paucivorans DSM 15970</name>
    <dbReference type="NCBI Taxonomy" id="1122934"/>
    <lineage>
        <taxon>Bacteria</taxon>
        <taxon>Bacillati</taxon>
        <taxon>Bacillota</taxon>
        <taxon>Clostridia</taxon>
        <taxon>Lachnospirales</taxon>
        <taxon>Lachnospiraceae</taxon>
        <taxon>Parasporobacterium</taxon>
    </lineage>
</organism>
<keyword evidence="5" id="KW-0472">Membrane</keyword>
<dbReference type="PANTHER" id="PTHR43179:SF12">
    <property type="entry name" value="GALACTOFURANOSYLTRANSFERASE GLFT2"/>
    <property type="match status" value="1"/>
</dbReference>
<dbReference type="EMBL" id="FQYT01000014">
    <property type="protein sequence ID" value="SHJ17587.1"/>
    <property type="molecule type" value="Genomic_DNA"/>
</dbReference>
<dbReference type="GO" id="GO:0016757">
    <property type="term" value="F:glycosyltransferase activity"/>
    <property type="evidence" value="ECO:0007669"/>
    <property type="project" value="UniProtKB-KW"/>
</dbReference>
<reference evidence="7 8" key="1">
    <citation type="submission" date="2016-11" db="EMBL/GenBank/DDBJ databases">
        <authorList>
            <person name="Jaros S."/>
            <person name="Januszkiewicz K."/>
            <person name="Wedrychowicz H."/>
        </authorList>
    </citation>
    <scope>NUCLEOTIDE SEQUENCE [LARGE SCALE GENOMIC DNA]</scope>
    <source>
        <strain evidence="7 8">DSM 15970</strain>
    </source>
</reference>
<sequence length="331" mass="37921">MTQPKVTVIIPNYNGLKFLKPCMESLVKQNYPDYEILIMDNASTDGSIEYIREKFPRVNLVCLDKNYGFTGAVNKGIELTESPYFILLNNDTEVEPDFVGELVKAIEKSDKIFSCNSKMINFYDREVMDDAGDLYAIVGWAFQKGTGQSIYKYNKDKSIFSACGGASIYRKKVIDEIGALDPAHFAYLEDVDLGYRAKIYGYRNMYCSKSIVYHVGSGTSGSKYNSFKVKLTARNSIYLNYKNMPIIQLVLNFLFLLLGFAVKALYFKKIGFGRDYLEGLKEGLSGLGNCRKVKFRFKNLFNYVRIEIELIINTFIYVIDVLSRRFKCLKR</sequence>
<proteinExistence type="inferred from homology"/>